<dbReference type="Proteomes" id="UP000326170">
    <property type="component" value="Chromosome"/>
</dbReference>
<dbReference type="AlphaFoldDB" id="A0A5P9P4T2"/>
<dbReference type="GeneID" id="42301720"/>
<dbReference type="InterPro" id="IPR002831">
    <property type="entry name" value="Tscrpt_reg_TrmB_N"/>
</dbReference>
<dbReference type="KEGG" id="nas:GCU68_11710"/>
<feature type="domain" description="Transcription regulator TrmB N-terminal" evidence="1">
    <location>
        <begin position="23"/>
        <end position="93"/>
    </location>
</feature>
<accession>A0A5P9P4T2</accession>
<dbReference type="EMBL" id="CP045488">
    <property type="protein sequence ID" value="QFU83154.1"/>
    <property type="molecule type" value="Genomic_DNA"/>
</dbReference>
<dbReference type="RefSeq" id="WP_152941810.1">
    <property type="nucleotide sequence ID" value="NZ_CP045488.1"/>
</dbReference>
<evidence type="ECO:0000313" key="3">
    <source>
        <dbReference type="Proteomes" id="UP000326170"/>
    </source>
</evidence>
<reference evidence="2 3" key="1">
    <citation type="journal article" date="2007" name="Int. J. Syst. Evol. Microbiol.">
        <title>Natronorubrum sulfidifaciens sp. nov., an extremely haloalkaliphilic archaeon isolated from Aiding salt lake in Xin-Jiang, China.</title>
        <authorList>
            <person name="Cui H.L."/>
            <person name="Tohty D."/>
            <person name="Liu H.C."/>
            <person name="Liu S.J."/>
            <person name="Oren A."/>
            <person name="Zhou P.J."/>
        </authorList>
    </citation>
    <scope>NUCLEOTIDE SEQUENCE [LARGE SCALE GENOMIC DNA]</scope>
    <source>
        <strain evidence="2 3">7-3</strain>
    </source>
</reference>
<dbReference type="Pfam" id="PF01978">
    <property type="entry name" value="TrmB"/>
    <property type="match status" value="1"/>
</dbReference>
<dbReference type="OrthoDB" id="9141at2157"/>
<dbReference type="Gene3D" id="1.10.10.10">
    <property type="entry name" value="Winged helix-like DNA-binding domain superfamily/Winged helix DNA-binding domain"/>
    <property type="match status" value="1"/>
</dbReference>
<name>A0A5P9P4T2_9EURY</name>
<gene>
    <name evidence="2" type="ORF">GCU68_11710</name>
</gene>
<keyword evidence="3" id="KW-1185">Reference proteome</keyword>
<sequence>MANSMAKQLQQEMVCEGLLECLHGHTQLDTACYRVLVESDEPLTIDDVAERVDRERSTTYRSIQRLLQSGFVKKEQINYEHGGYYHVYFSTPPTQIARDMQRTVNNWYAKMDRLIGVFEAKYERASDGTATTEQ</sequence>
<dbReference type="InterPro" id="IPR036390">
    <property type="entry name" value="WH_DNA-bd_sf"/>
</dbReference>
<protein>
    <submittedName>
        <fullName evidence="2">Helix-turn-helix domain-containing protein</fullName>
    </submittedName>
</protein>
<proteinExistence type="predicted"/>
<dbReference type="InterPro" id="IPR036388">
    <property type="entry name" value="WH-like_DNA-bd_sf"/>
</dbReference>
<organism evidence="2 3">
    <name type="scientific">Natronorubrum aibiense</name>
    <dbReference type="NCBI Taxonomy" id="348826"/>
    <lineage>
        <taxon>Archaea</taxon>
        <taxon>Methanobacteriati</taxon>
        <taxon>Methanobacteriota</taxon>
        <taxon>Stenosarchaea group</taxon>
        <taxon>Halobacteria</taxon>
        <taxon>Halobacteriales</taxon>
        <taxon>Natrialbaceae</taxon>
        <taxon>Natronorubrum</taxon>
    </lineage>
</organism>
<dbReference type="SUPFAM" id="SSF46785">
    <property type="entry name" value="Winged helix' DNA-binding domain"/>
    <property type="match status" value="1"/>
</dbReference>
<evidence type="ECO:0000313" key="2">
    <source>
        <dbReference type="EMBL" id="QFU83154.1"/>
    </source>
</evidence>
<evidence type="ECO:0000259" key="1">
    <source>
        <dbReference type="Pfam" id="PF01978"/>
    </source>
</evidence>